<proteinExistence type="predicted"/>
<dbReference type="AlphaFoldDB" id="A0A8J2WUG8"/>
<feature type="region of interest" description="Disordered" evidence="1">
    <location>
        <begin position="246"/>
        <end position="279"/>
    </location>
</feature>
<gene>
    <name evidence="2" type="ORF">PECAL_1P24940</name>
</gene>
<comment type="caution">
    <text evidence="2">The sequence shown here is derived from an EMBL/GenBank/DDBJ whole genome shotgun (WGS) entry which is preliminary data.</text>
</comment>
<feature type="compositionally biased region" description="Basic and acidic residues" evidence="1">
    <location>
        <begin position="157"/>
        <end position="179"/>
    </location>
</feature>
<feature type="non-terminal residue" evidence="2">
    <location>
        <position position="279"/>
    </location>
</feature>
<organism evidence="2 3">
    <name type="scientific">Pelagomonas calceolata</name>
    <dbReference type="NCBI Taxonomy" id="35677"/>
    <lineage>
        <taxon>Eukaryota</taxon>
        <taxon>Sar</taxon>
        <taxon>Stramenopiles</taxon>
        <taxon>Ochrophyta</taxon>
        <taxon>Pelagophyceae</taxon>
        <taxon>Pelagomonadales</taxon>
        <taxon>Pelagomonadaceae</taxon>
        <taxon>Pelagomonas</taxon>
    </lineage>
</organism>
<keyword evidence="3" id="KW-1185">Reference proteome</keyword>
<evidence type="ECO:0000313" key="2">
    <source>
        <dbReference type="EMBL" id="CAH0366025.1"/>
    </source>
</evidence>
<evidence type="ECO:0000256" key="1">
    <source>
        <dbReference type="SAM" id="MobiDB-lite"/>
    </source>
</evidence>
<protein>
    <submittedName>
        <fullName evidence="2">Uncharacterized protein</fullName>
    </submittedName>
</protein>
<dbReference type="Proteomes" id="UP000789595">
    <property type="component" value="Unassembled WGS sequence"/>
</dbReference>
<feature type="region of interest" description="Disordered" evidence="1">
    <location>
        <begin position="154"/>
        <end position="179"/>
    </location>
</feature>
<sequence length="279" mass="30142">VPTASIYPRHPSLPRPLARRLRDVPVARKRRARELALVVREEFQGRDRARVLVGHDEADDAEHGRAAVLQLDEAAALALGVVPVLHAVNGIPQGILLGGGVEEDGAALAARHVVRPLHLATDLHQTDPGDDLVLAVHGQVVPRVHGRRAEAALPGHARRDVARPRDARAADDEADEGRHGHAAVLELRRAVPLERRAEGRRVREVQRVPGAAGVRDVRHGARRRALEVVERAALAAAVERAPRDRRLGRDGRDVGARAGAERERGREPSHACLPAGAVP</sequence>
<dbReference type="EMBL" id="CAKKNE010000001">
    <property type="protein sequence ID" value="CAH0366025.1"/>
    <property type="molecule type" value="Genomic_DNA"/>
</dbReference>
<feature type="compositionally biased region" description="Basic and acidic residues" evidence="1">
    <location>
        <begin position="246"/>
        <end position="269"/>
    </location>
</feature>
<accession>A0A8J2WUG8</accession>
<name>A0A8J2WUG8_9STRA</name>
<evidence type="ECO:0000313" key="3">
    <source>
        <dbReference type="Proteomes" id="UP000789595"/>
    </source>
</evidence>
<reference evidence="2" key="1">
    <citation type="submission" date="2021-11" db="EMBL/GenBank/DDBJ databases">
        <authorList>
            <consortium name="Genoscope - CEA"/>
            <person name="William W."/>
        </authorList>
    </citation>
    <scope>NUCLEOTIDE SEQUENCE</scope>
</reference>